<dbReference type="CDD" id="cd17814">
    <property type="entry name" value="Fe-ADH-like"/>
    <property type="match status" value="1"/>
</dbReference>
<evidence type="ECO:0000256" key="4">
    <source>
        <dbReference type="ARBA" id="ARBA00023027"/>
    </source>
</evidence>
<dbReference type="GO" id="GO:0004022">
    <property type="term" value="F:alcohol dehydrogenase (NAD+) activity"/>
    <property type="evidence" value="ECO:0007669"/>
    <property type="project" value="TreeGrafter"/>
</dbReference>
<protein>
    <submittedName>
        <fullName evidence="7">Alcohol dehydrogenase, class IV</fullName>
    </submittedName>
</protein>
<organism evidence="7">
    <name type="scientific">Candidatus Kentrum sp. FW</name>
    <dbReference type="NCBI Taxonomy" id="2126338"/>
    <lineage>
        <taxon>Bacteria</taxon>
        <taxon>Pseudomonadati</taxon>
        <taxon>Pseudomonadota</taxon>
        <taxon>Gammaproteobacteria</taxon>
        <taxon>Candidatus Kentrum</taxon>
    </lineage>
</organism>
<dbReference type="Gene3D" id="1.20.1090.10">
    <property type="entry name" value="Dehydroquinate synthase-like - alpha domain"/>
    <property type="match status" value="1"/>
</dbReference>
<dbReference type="GO" id="GO:0046872">
    <property type="term" value="F:metal ion binding"/>
    <property type="evidence" value="ECO:0007669"/>
    <property type="project" value="InterPro"/>
</dbReference>
<dbReference type="NCBIfam" id="NF041833">
    <property type="entry name" value="Fe_ADH_ErcA"/>
    <property type="match status" value="1"/>
</dbReference>
<accession>A0A450U3G9</accession>
<dbReference type="EMBL" id="CAADFE010000134">
    <property type="protein sequence ID" value="VFJ77664.1"/>
    <property type="molecule type" value="Genomic_DNA"/>
</dbReference>
<evidence type="ECO:0000256" key="3">
    <source>
        <dbReference type="ARBA" id="ARBA00023002"/>
    </source>
</evidence>
<keyword evidence="3" id="KW-0560">Oxidoreductase</keyword>
<dbReference type="AlphaFoldDB" id="A0A450U3G9"/>
<proteinExistence type="inferred from homology"/>
<reference evidence="7" key="1">
    <citation type="submission" date="2019-02" db="EMBL/GenBank/DDBJ databases">
        <authorList>
            <person name="Gruber-Vodicka R. H."/>
            <person name="Seah K. B. B."/>
        </authorList>
    </citation>
    <scope>NUCLEOTIDE SEQUENCE</scope>
    <source>
        <strain evidence="7">BECK_BZ131</strain>
    </source>
</reference>
<comment type="similarity">
    <text evidence="2">Belongs to the iron-containing alcohol dehydrogenase family.</text>
</comment>
<dbReference type="FunFam" id="1.20.1090.10:FF:000001">
    <property type="entry name" value="Aldehyde-alcohol dehydrogenase"/>
    <property type="match status" value="1"/>
</dbReference>
<dbReference type="InterPro" id="IPR001670">
    <property type="entry name" value="ADH_Fe/GldA"/>
</dbReference>
<dbReference type="PANTHER" id="PTHR11496:SF102">
    <property type="entry name" value="ALCOHOL DEHYDROGENASE 4"/>
    <property type="match status" value="1"/>
</dbReference>
<name>A0A450U3G9_9GAMM</name>
<evidence type="ECO:0000256" key="1">
    <source>
        <dbReference type="ARBA" id="ARBA00001962"/>
    </source>
</evidence>
<dbReference type="PANTHER" id="PTHR11496">
    <property type="entry name" value="ALCOHOL DEHYDROGENASE"/>
    <property type="match status" value="1"/>
</dbReference>
<dbReference type="FunFam" id="3.40.50.1970:FF:000003">
    <property type="entry name" value="Alcohol dehydrogenase, iron-containing"/>
    <property type="match status" value="1"/>
</dbReference>
<evidence type="ECO:0000256" key="2">
    <source>
        <dbReference type="ARBA" id="ARBA00007358"/>
    </source>
</evidence>
<dbReference type="InterPro" id="IPR056798">
    <property type="entry name" value="ADH_Fe_C"/>
</dbReference>
<comment type="cofactor">
    <cofactor evidence="1">
        <name>Fe cation</name>
        <dbReference type="ChEBI" id="CHEBI:24875"/>
    </cofactor>
</comment>
<gene>
    <name evidence="7" type="ORF">BECKFW1821C_GA0114237_11343</name>
</gene>
<dbReference type="Gene3D" id="3.40.50.1970">
    <property type="match status" value="1"/>
</dbReference>
<feature type="domain" description="Alcohol dehydrogenase iron-type/glycerol dehydrogenase GldA" evidence="5">
    <location>
        <begin position="10"/>
        <end position="177"/>
    </location>
</feature>
<evidence type="ECO:0000259" key="5">
    <source>
        <dbReference type="Pfam" id="PF00465"/>
    </source>
</evidence>
<dbReference type="InterPro" id="IPR039697">
    <property type="entry name" value="Alcohol_dehydrogenase_Fe"/>
</dbReference>
<evidence type="ECO:0000313" key="7">
    <source>
        <dbReference type="EMBL" id="VFJ77664.1"/>
    </source>
</evidence>
<feature type="domain" description="Fe-containing alcohol dehydrogenase-like C-terminal" evidence="6">
    <location>
        <begin position="188"/>
        <end position="382"/>
    </location>
</feature>
<dbReference type="InterPro" id="IPR018211">
    <property type="entry name" value="ADH_Fe_CS"/>
</dbReference>
<dbReference type="Pfam" id="PF00465">
    <property type="entry name" value="Fe-ADH"/>
    <property type="match status" value="1"/>
</dbReference>
<evidence type="ECO:0000259" key="6">
    <source>
        <dbReference type="Pfam" id="PF25137"/>
    </source>
</evidence>
<dbReference type="SUPFAM" id="SSF56796">
    <property type="entry name" value="Dehydroquinate synthase-like"/>
    <property type="match status" value="1"/>
</dbReference>
<keyword evidence="4" id="KW-0520">NAD</keyword>
<dbReference type="PROSITE" id="PS00060">
    <property type="entry name" value="ADH_IRON_2"/>
    <property type="match status" value="1"/>
</dbReference>
<dbReference type="Pfam" id="PF25137">
    <property type="entry name" value="ADH_Fe_C"/>
    <property type="match status" value="1"/>
</dbReference>
<sequence length="383" mass="41969">MSTQDKLLSPKIVFGFGARKRAGEYAKGFSAKKAMVVTDPGVSNAGWTRDVQKSLEEQGIEYVTYSSVTPNPRSTEVMDGSEIFRMQGCDVVIAIGGGSPMDCAKGIGVVATNKKDILHFEGTDRISRSRPPFIFIPTTAGTSSDISRFCIITNLHEYRKIAIVSNELVPDISLIDPDVTATMNEYLTACTGMDAMVHAIEAFVSTDATRHTDVHALKAIEIINQDLVALVRDINNHELRKRLMLASMKAGLAFSNAVLGAVHAMAHSLGGLKDLAHGECNALLLDHVVNFNFPSAPERFRVIAETMKIDTRGMSNREVNRALMNRIWEIKSSVGIDTHLEQKGIRLTDVPALADNAQKDVCLLTNPRKANKRDLEVIYEDAL</sequence>